<dbReference type="GO" id="GO:0140096">
    <property type="term" value="F:catalytic activity, acting on a protein"/>
    <property type="evidence" value="ECO:0007669"/>
    <property type="project" value="UniProtKB-ARBA"/>
</dbReference>
<keyword evidence="6 9" id="KW-0028">Amino-acid biosynthesis</keyword>
<dbReference type="OrthoDB" id="9800814at2"/>
<protein>
    <recommendedName>
        <fullName evidence="4 9">ATP phosphoribosyltransferase regulatory subunit</fullName>
    </recommendedName>
</protein>
<dbReference type="AlphaFoldDB" id="A0A1E5KVE6"/>
<dbReference type="SUPFAM" id="SSF55681">
    <property type="entry name" value="Class II aaRS and biotin synthetases"/>
    <property type="match status" value="1"/>
</dbReference>
<keyword evidence="13" id="KW-1185">Reference proteome</keyword>
<sequence>MNWNRSLPSGTKDKLFREANGSYQVEKQVNTILTQRGYQRIDTPSIEFEAVFKQQEKDEKDFYRFFDKQGRLMVLRPDMTMPIGRVLATTGIQPPLKLSYSGKVFRLNDEMLGEQNELTQAGIELISYSSIKAEIECLSCAVEILEELKIPNFHFELGHAQIFRQIVAFLKLSKKEAKELQSYFYNKNVSDLQKFTSKYSSELDSFICAMPRLFGSPREVFSIAYELLPQESEILRTVTELEELMICIQEVYPKISLTVDLGLVALMDYYTGVLFSGYADLIPEIFLRGGRYDSLVEQFGVEPIPAVGLGINLDILVALQYQLNTLAPLKQTTTLVHGSIDQINKMEKIVKEEPTYQLSLFDTLEEAVTYGKKWQYKQILEVTKAGIKTIKVGEEEWPV</sequence>
<comment type="miscellaneous">
    <text evidence="9">This function is generally fulfilled by the C-terminal part of HisG, which is missing in some bacteria such as this one.</text>
</comment>
<dbReference type="GO" id="GO:0006427">
    <property type="term" value="P:histidyl-tRNA aminoacylation"/>
    <property type="evidence" value="ECO:0007669"/>
    <property type="project" value="TreeGrafter"/>
</dbReference>
<dbReference type="InterPro" id="IPR004516">
    <property type="entry name" value="HisRS/HisZ"/>
</dbReference>
<accession>A0A1E5KVE6</accession>
<dbReference type="InterPro" id="IPR041715">
    <property type="entry name" value="HisRS-like_core"/>
</dbReference>
<feature type="binding site" evidence="10">
    <location>
        <position position="120"/>
    </location>
    <ligand>
        <name>L-histidine</name>
        <dbReference type="ChEBI" id="CHEBI:57595"/>
    </ligand>
</feature>
<dbReference type="PANTHER" id="PTHR43707">
    <property type="entry name" value="HISTIDYL-TRNA SYNTHETASE"/>
    <property type="match status" value="1"/>
</dbReference>
<organism evidence="12 13">
    <name type="scientific">Enterococcus rivorum</name>
    <dbReference type="NCBI Taxonomy" id="762845"/>
    <lineage>
        <taxon>Bacteria</taxon>
        <taxon>Bacillati</taxon>
        <taxon>Bacillota</taxon>
        <taxon>Bacilli</taxon>
        <taxon>Lactobacillales</taxon>
        <taxon>Enterococcaceae</taxon>
        <taxon>Enterococcus</taxon>
    </lineage>
</organism>
<comment type="function">
    <text evidence="8 9">Required for the first step of histidine biosynthesis. May allow the feedback regulation of ATP phosphoribosyltransferase activity by histidine.</text>
</comment>
<feature type="domain" description="Aminoacyl-transfer RNA synthetases class-II family profile" evidence="11">
    <location>
        <begin position="25"/>
        <end position="328"/>
    </location>
</feature>
<evidence type="ECO:0000256" key="10">
    <source>
        <dbReference type="PIRSR" id="PIRSR001549-1"/>
    </source>
</evidence>
<comment type="similarity">
    <text evidence="3 9">Belongs to the class-II aminoacyl-tRNA synthetase family. HisZ subfamily.</text>
</comment>
<dbReference type="STRING" id="762845.BCR26_03575"/>
<dbReference type="HAMAP" id="MF_00125">
    <property type="entry name" value="HisZ"/>
    <property type="match status" value="1"/>
</dbReference>
<dbReference type="GO" id="GO:0005737">
    <property type="term" value="C:cytoplasm"/>
    <property type="evidence" value="ECO:0007669"/>
    <property type="project" value="UniProtKB-SubCell"/>
</dbReference>
<evidence type="ECO:0000256" key="6">
    <source>
        <dbReference type="ARBA" id="ARBA00022605"/>
    </source>
</evidence>
<dbReference type="RefSeq" id="WP_069699168.1">
    <property type="nucleotide sequence ID" value="NZ_JAGGMA010000007.1"/>
</dbReference>
<dbReference type="InterPro" id="IPR004517">
    <property type="entry name" value="HisZ"/>
</dbReference>
<dbReference type="EMBL" id="MIEK01000034">
    <property type="protein sequence ID" value="OEH81846.1"/>
    <property type="molecule type" value="Genomic_DNA"/>
</dbReference>
<dbReference type="CDD" id="cd00773">
    <property type="entry name" value="HisRS-like_core"/>
    <property type="match status" value="1"/>
</dbReference>
<evidence type="ECO:0000256" key="5">
    <source>
        <dbReference type="ARBA" id="ARBA00022490"/>
    </source>
</evidence>
<dbReference type="PROSITE" id="PS50862">
    <property type="entry name" value="AA_TRNA_LIGASE_II"/>
    <property type="match status" value="1"/>
</dbReference>
<keyword evidence="12" id="KW-0328">Glycosyltransferase</keyword>
<comment type="caution">
    <text evidence="12">The sequence shown here is derived from an EMBL/GenBank/DDBJ whole genome shotgun (WGS) entry which is preliminary data.</text>
</comment>
<feature type="binding site" evidence="10">
    <location>
        <begin position="269"/>
        <end position="270"/>
    </location>
    <ligand>
        <name>L-histidine</name>
        <dbReference type="ChEBI" id="CHEBI:57595"/>
    </ligand>
</feature>
<comment type="subunit">
    <text evidence="9">Heteromultimer composed of HisG and HisZ subunits.</text>
</comment>
<evidence type="ECO:0000256" key="2">
    <source>
        <dbReference type="ARBA" id="ARBA00004667"/>
    </source>
</evidence>
<dbReference type="GO" id="GO:0000105">
    <property type="term" value="P:L-histidine biosynthetic process"/>
    <property type="evidence" value="ECO:0007669"/>
    <property type="project" value="UniProtKB-UniRule"/>
</dbReference>
<keyword evidence="5 9" id="KW-0963">Cytoplasm</keyword>
<dbReference type="Gene3D" id="3.30.930.10">
    <property type="entry name" value="Bira Bifunctional Protein, Domain 2"/>
    <property type="match status" value="1"/>
</dbReference>
<evidence type="ECO:0000256" key="3">
    <source>
        <dbReference type="ARBA" id="ARBA00005539"/>
    </source>
</evidence>
<evidence type="ECO:0000259" key="11">
    <source>
        <dbReference type="PROSITE" id="PS50862"/>
    </source>
</evidence>
<dbReference type="GO" id="GO:0004821">
    <property type="term" value="F:histidine-tRNA ligase activity"/>
    <property type="evidence" value="ECO:0007669"/>
    <property type="project" value="TreeGrafter"/>
</dbReference>
<dbReference type="InterPro" id="IPR045864">
    <property type="entry name" value="aa-tRNA-synth_II/BPL/LPL"/>
</dbReference>
<feature type="binding site" evidence="10">
    <location>
        <begin position="78"/>
        <end position="80"/>
    </location>
    <ligand>
        <name>L-histidine</name>
        <dbReference type="ChEBI" id="CHEBI:57595"/>
    </ligand>
</feature>
<dbReference type="PANTHER" id="PTHR43707:SF6">
    <property type="entry name" value="ATP PHOSPHORIBOSYLTRANSFERASE REGULATORY SUBUNIT"/>
    <property type="match status" value="1"/>
</dbReference>
<feature type="binding site" evidence="10">
    <location>
        <position position="106"/>
    </location>
    <ligand>
        <name>L-histidine</name>
        <dbReference type="ChEBI" id="CHEBI:57595"/>
    </ligand>
</feature>
<keyword evidence="7 9" id="KW-0368">Histidine biosynthesis</keyword>
<evidence type="ECO:0000256" key="4">
    <source>
        <dbReference type="ARBA" id="ARBA00020397"/>
    </source>
</evidence>
<comment type="pathway">
    <text evidence="2 9">Amino-acid biosynthesis; L-histidine biosynthesis; L-histidine from 5-phospho-alpha-D-ribose 1-diphosphate: step 1/9.</text>
</comment>
<dbReference type="UniPathway" id="UPA00031">
    <property type="reaction ID" value="UER00006"/>
</dbReference>
<reference evidence="12 13" key="1">
    <citation type="submission" date="2016-09" db="EMBL/GenBank/DDBJ databases">
        <authorList>
            <person name="Capua I."/>
            <person name="De Benedictis P."/>
            <person name="Joannis T."/>
            <person name="Lombin L.H."/>
            <person name="Cattoli G."/>
        </authorList>
    </citation>
    <scope>NUCLEOTIDE SEQUENCE [LARGE SCALE GENOMIC DNA]</scope>
    <source>
        <strain evidence="12 13">LMG 25899</strain>
    </source>
</reference>
<keyword evidence="12" id="KW-0808">Transferase</keyword>
<proteinExistence type="inferred from homology"/>
<evidence type="ECO:0000313" key="13">
    <source>
        <dbReference type="Proteomes" id="UP000095256"/>
    </source>
</evidence>
<dbReference type="Pfam" id="PF13393">
    <property type="entry name" value="tRNA-synt_His"/>
    <property type="match status" value="1"/>
</dbReference>
<evidence type="ECO:0000256" key="1">
    <source>
        <dbReference type="ARBA" id="ARBA00004496"/>
    </source>
</evidence>
<evidence type="ECO:0000256" key="9">
    <source>
        <dbReference type="HAMAP-Rule" id="MF_00125"/>
    </source>
</evidence>
<gene>
    <name evidence="9" type="primary">hisZ</name>
    <name evidence="12" type="ORF">BCR26_03575</name>
</gene>
<dbReference type="NCBIfam" id="TIGR00443">
    <property type="entry name" value="hisZ_biosyn_reg"/>
    <property type="match status" value="1"/>
</dbReference>
<evidence type="ECO:0000256" key="8">
    <source>
        <dbReference type="ARBA" id="ARBA00025246"/>
    </source>
</evidence>
<dbReference type="Proteomes" id="UP000095256">
    <property type="component" value="Unassembled WGS sequence"/>
</dbReference>
<dbReference type="InterPro" id="IPR006195">
    <property type="entry name" value="aa-tRNA-synth_II"/>
</dbReference>
<comment type="subcellular location">
    <subcellularLocation>
        <location evidence="1 9">Cytoplasm</location>
    </subcellularLocation>
</comment>
<name>A0A1E5KVE6_9ENTE</name>
<evidence type="ECO:0000256" key="7">
    <source>
        <dbReference type="ARBA" id="ARBA00023102"/>
    </source>
</evidence>
<dbReference type="GO" id="GO:0016757">
    <property type="term" value="F:glycosyltransferase activity"/>
    <property type="evidence" value="ECO:0007669"/>
    <property type="project" value="UniProtKB-KW"/>
</dbReference>
<dbReference type="PIRSF" id="PIRSF001549">
    <property type="entry name" value="His-tRNA_synth"/>
    <property type="match status" value="1"/>
</dbReference>
<feature type="binding site" evidence="10">
    <location>
        <position position="124"/>
    </location>
    <ligand>
        <name>L-histidine</name>
        <dbReference type="ChEBI" id="CHEBI:57595"/>
    </ligand>
</feature>
<evidence type="ECO:0000313" key="12">
    <source>
        <dbReference type="EMBL" id="OEH81846.1"/>
    </source>
</evidence>